<accession>A0ABS3W663</accession>
<dbReference type="Proteomes" id="UP000670947">
    <property type="component" value="Unassembled WGS sequence"/>
</dbReference>
<keyword evidence="4" id="KW-1185">Reference proteome</keyword>
<dbReference type="Gene3D" id="3.20.20.80">
    <property type="entry name" value="Glycosidases"/>
    <property type="match status" value="1"/>
</dbReference>
<dbReference type="RefSeq" id="WP_208846645.1">
    <property type="nucleotide sequence ID" value="NZ_JAGGDJ010000002.1"/>
</dbReference>
<sequence length="1537" mass="163786">MKTRRRSVVFAIVTAFILQLLAPAGAFAGAYDPALVPKDAYAGNAIYPDRVINDFNSPDQAAGWAAGTNVDSVGVVSSLLNSPGSPFEGAGALEVMPKQVKAYEWRTISRAFPEPLDLSGDNFIALAANIWGWKQDDFFLKMTLTSGSDTFEAVSGLGANKWNVMYFDIHNWTHRNAIDRIEFSYMKNYDLDGMSPGDPGYAYWDGRLQLDRLSAAKIAGLDFNVPGVAEGFAAAGGTADVSVSPTNGSLQYIITDPANAYLESPGLGLDASKRNVVNLRMKNDTGAAKLKISWITDRDPGWDEAKSMSFDLSDSAAFADYEFVMSGAAWKDTIDRIRISPVAAAAGTMLDLDRIDFSLRNVDAYAYQGSIDHAAIDEGGTAITIGGSVNADYLNANPGAEAQAFELPVYADEKTADYAAMTPLAASAASGTVGLSFAVLDNTRTRAYSKFAVVLKNGSGAYALLDKAKYVTNPEILAPNKDPYTPTKSIKGLQVQLPADAERLGVQHGAINIAYDQLLTVSDHGANSIPYAFNGSTYYFRKSSVSDLDNQISSMTNNGMAVTAILILYRTGMTDPDSPNKDLVHPDSTPDGTVFAPNLTDETGVNYYEAITSFIAERYSRADKKYGRVMGFIVGNEVGQNKVWNNMGPKLLDDYVDQYERTLRATYNIVKSKMENARVYISLDHFWNAGNSPESQWVYDNKAVVDKLNKRAQEGGNYDWNIAFHPYPEDLFNPRTWNDVTATDSFDTYRITFKNLQVLTDYLQQAALTYNGAQRHVILSEQGFHSGGNTQAEQEVQAAAYAYAYYKVKSLPGIDAFILHRHVDHAAEGGLNLGLWTNMPGQTNEAYAQKVIYDVFKKIDTADSLGVTAFAKGIIGVNDWTEAIPEFDPAKLEERPAQASAPMGTPSDASGEVTLSSFDADLNGWFATDNVSGAALDTADQAAGAGSLKASVTGSRLQDYKGVTRVFDSPQDLSATPVVQAAVKAVGIGAGEKARFMIRVYSGDRVIEGSVAAAAEAWNEVAIDLTGWAGLGSVDRLKMWAQPEKPVVWSSGALKVDEVSAAASAVVKQLEVTLDAPGKPAAGDTLTVHIRNSGNGSFAGNVGLAGLNGITVDKSSVPVTIPAGGEAAVGTKIDSLVPVDYRSGALQVTVDGGTYVFTLTEAGYPDYTADAGELVFGDFESGRTDGWIAGGKTAAVASVKKDAQNNAPSAAHHGTYMLEAVKSADVATTESKVVKTFKNPVDLSGYVKVRADLFGWGGTSSAYVAKMKLTAADGTSVTAEQEVNPNTWVDLAADLTNFAGKTNVTAIEISYRGKDTAYYSGAWGGHFYVDHVRTEAPESVSIPIGGGSATATLDPAAGILNVDLPQGLLASAFADTEPDRRGVKSLTVNVPAVGGAETYVLAFTAGSLSANRASELLTVMTPIGTVTIPNNLFHQPGVAASQAVGIRVEAVDGTGIKLSLLMDGKPEDWNVPGAKIAVTIPYAATAAEQGSPERIVVKRIDKAGKALPVPSGRYDVMTGTISFDADRFGQYRVTFLP</sequence>
<feature type="domain" description="DUF5722" evidence="2">
    <location>
        <begin position="484"/>
        <end position="882"/>
    </location>
</feature>
<evidence type="ECO:0000313" key="4">
    <source>
        <dbReference type="Proteomes" id="UP000670947"/>
    </source>
</evidence>
<proteinExistence type="predicted"/>
<gene>
    <name evidence="3" type="ORF">I8J29_05470</name>
</gene>
<evidence type="ECO:0000313" key="3">
    <source>
        <dbReference type="EMBL" id="MBO7743635.1"/>
    </source>
</evidence>
<protein>
    <recommendedName>
        <fullName evidence="2">DUF5722 domain-containing protein</fullName>
    </recommendedName>
</protein>
<dbReference type="InterPro" id="IPR043780">
    <property type="entry name" value="DUF5722"/>
</dbReference>
<dbReference type="Pfam" id="PF18989">
    <property type="entry name" value="DUF5722"/>
    <property type="match status" value="1"/>
</dbReference>
<dbReference type="EMBL" id="JAGGDJ010000002">
    <property type="protein sequence ID" value="MBO7743635.1"/>
    <property type="molecule type" value="Genomic_DNA"/>
</dbReference>
<name>A0ABS3W663_9BACL</name>
<evidence type="ECO:0000259" key="2">
    <source>
        <dbReference type="Pfam" id="PF18989"/>
    </source>
</evidence>
<dbReference type="SUPFAM" id="SSF51445">
    <property type="entry name" value="(Trans)glycosidases"/>
    <property type="match status" value="1"/>
</dbReference>
<comment type="caution">
    <text evidence="3">The sequence shown here is derived from an EMBL/GenBank/DDBJ whole genome shotgun (WGS) entry which is preliminary data.</text>
</comment>
<organism evidence="3 4">
    <name type="scientific">Paenibacillus artemisiicola</name>
    <dbReference type="NCBI Taxonomy" id="1172618"/>
    <lineage>
        <taxon>Bacteria</taxon>
        <taxon>Bacillati</taxon>
        <taxon>Bacillota</taxon>
        <taxon>Bacilli</taxon>
        <taxon>Bacillales</taxon>
        <taxon>Paenibacillaceae</taxon>
        <taxon>Paenibacillus</taxon>
    </lineage>
</organism>
<keyword evidence="1" id="KW-0732">Signal</keyword>
<evidence type="ECO:0000256" key="1">
    <source>
        <dbReference type="SAM" id="SignalP"/>
    </source>
</evidence>
<dbReference type="InterPro" id="IPR017853">
    <property type="entry name" value="GH"/>
</dbReference>
<feature type="chain" id="PRO_5047132784" description="DUF5722 domain-containing protein" evidence="1">
    <location>
        <begin position="29"/>
        <end position="1537"/>
    </location>
</feature>
<feature type="signal peptide" evidence="1">
    <location>
        <begin position="1"/>
        <end position="28"/>
    </location>
</feature>
<dbReference type="Gene3D" id="2.60.120.260">
    <property type="entry name" value="Galactose-binding domain-like"/>
    <property type="match status" value="2"/>
</dbReference>
<reference evidence="3 4" key="1">
    <citation type="submission" date="2021-03" db="EMBL/GenBank/DDBJ databases">
        <title>Paenibacillus artemisicola MWE-103 whole genome sequence.</title>
        <authorList>
            <person name="Ham Y.J."/>
        </authorList>
    </citation>
    <scope>NUCLEOTIDE SEQUENCE [LARGE SCALE GENOMIC DNA]</scope>
    <source>
        <strain evidence="3 4">MWE-103</strain>
    </source>
</reference>